<dbReference type="EMBL" id="LQPH01000122">
    <property type="protein sequence ID" value="ORW22300.1"/>
    <property type="molecule type" value="Genomic_DNA"/>
</dbReference>
<evidence type="ECO:0000256" key="1">
    <source>
        <dbReference type="SAM" id="MobiDB-lite"/>
    </source>
</evidence>
<dbReference type="Proteomes" id="UP000193781">
    <property type="component" value="Unassembled WGS sequence"/>
</dbReference>
<name>A0A1X1ZG82_9MYCO</name>
<comment type="caution">
    <text evidence="2">The sequence shown here is derived from an EMBL/GenBank/DDBJ whole genome shotgun (WGS) entry which is preliminary data.</text>
</comment>
<reference evidence="2 3" key="1">
    <citation type="submission" date="2016-01" db="EMBL/GenBank/DDBJ databases">
        <title>The new phylogeny of the genus Mycobacterium.</title>
        <authorList>
            <person name="Tarcisio F."/>
            <person name="Conor M."/>
            <person name="Antonella G."/>
            <person name="Elisabetta G."/>
            <person name="Giulia F.S."/>
            <person name="Sara T."/>
            <person name="Anna F."/>
            <person name="Clotilde B."/>
            <person name="Roberto B."/>
            <person name="Veronica D.S."/>
            <person name="Fabio R."/>
            <person name="Monica P."/>
            <person name="Olivier J."/>
            <person name="Enrico T."/>
            <person name="Nicola S."/>
        </authorList>
    </citation>
    <scope>NUCLEOTIDE SEQUENCE [LARGE SCALE GENOMIC DNA]</scope>
    <source>
        <strain evidence="2 3">DSM 44803</strain>
    </source>
</reference>
<feature type="region of interest" description="Disordered" evidence="1">
    <location>
        <begin position="279"/>
        <end position="363"/>
    </location>
</feature>
<feature type="region of interest" description="Disordered" evidence="1">
    <location>
        <begin position="1"/>
        <end position="21"/>
    </location>
</feature>
<dbReference type="OrthoDB" id="10018440at2"/>
<proteinExistence type="predicted"/>
<organism evidence="2 3">
    <name type="scientific">Mycobacterium nebraskense</name>
    <dbReference type="NCBI Taxonomy" id="244292"/>
    <lineage>
        <taxon>Bacteria</taxon>
        <taxon>Bacillati</taxon>
        <taxon>Actinomycetota</taxon>
        <taxon>Actinomycetes</taxon>
        <taxon>Mycobacteriales</taxon>
        <taxon>Mycobacteriaceae</taxon>
        <taxon>Mycobacterium</taxon>
    </lineage>
</organism>
<protein>
    <submittedName>
        <fullName evidence="2">Uncharacterized protein</fullName>
    </submittedName>
</protein>
<sequence>MSAKKSNKPASGDSDQKPDRAAVRAANLAKFDWSRDVSADPHLSQAAKHLASRMAIDKFGPNGTARATQKELARICGTTIRTIRRATTELGYGNYWDVVQLGGANRYTLVPPDERVERWYAACRQWDSICRKWDRWKFEDNRRLEKEAQASWLDAEARAKDEFTMPIFEAAARRASENKVTDPYGFAIHMSEQWWDWKVRIKCPGSPKIVGRINAATDEQIVELATRRGYHTPAPRCTECATELPADRAELAVCIDCSWTVAEMPEADNMSAQADKIDTLGGQNRHPRRTESVPQADKAGALNCGNGNSTSTSSTPKYVEVLQDASPTGRAPTGAPSGAAQNIPSPQPVAGGQAMGGTGRPDCQLCDDNGHALRLDNGEPIAVTLSLDSDDWDDYDLDNNERPFMCTHSLAGNRCELKRLADDADADWAPTWTGYGEEIDGPDYDYDEEEIHAEMTGAASQFTDQRVGQ</sequence>
<evidence type="ECO:0000313" key="2">
    <source>
        <dbReference type="EMBL" id="ORW22300.1"/>
    </source>
</evidence>
<dbReference type="AlphaFoldDB" id="A0A1X1ZG82"/>
<gene>
    <name evidence="2" type="ORF">AWC17_05160</name>
</gene>
<evidence type="ECO:0000313" key="3">
    <source>
        <dbReference type="Proteomes" id="UP000193781"/>
    </source>
</evidence>
<dbReference type="RefSeq" id="WP_085164812.1">
    <property type="nucleotide sequence ID" value="NZ_JACKSS010000131.1"/>
</dbReference>
<accession>A0A1X1ZG82</accession>
<keyword evidence="3" id="KW-1185">Reference proteome</keyword>